<dbReference type="EMBL" id="BMGY01000035">
    <property type="protein sequence ID" value="GGH88902.1"/>
    <property type="molecule type" value="Genomic_DNA"/>
</dbReference>
<dbReference type="Proteomes" id="UP000637774">
    <property type="component" value="Unassembled WGS sequence"/>
</dbReference>
<name>A0ABQ2AA00_9BACT</name>
<comment type="caution">
    <text evidence="1">The sequence shown here is derived from an EMBL/GenBank/DDBJ whole genome shotgun (WGS) entry which is preliminary data.</text>
</comment>
<sequence length="57" mass="6073">MAGAIAATWHDDVEECLWFALFAAHTDAVLAVLDMTKGMALPHIQAYLDTLAAGANE</sequence>
<dbReference type="RefSeq" id="WP_229749053.1">
    <property type="nucleotide sequence ID" value="NZ_BMGY01000035.1"/>
</dbReference>
<proteinExistence type="predicted"/>
<reference evidence="2" key="1">
    <citation type="journal article" date="2019" name="Int. J. Syst. Evol. Microbiol.">
        <title>The Global Catalogue of Microorganisms (GCM) 10K type strain sequencing project: providing services to taxonomists for standard genome sequencing and annotation.</title>
        <authorList>
            <consortium name="The Broad Institute Genomics Platform"/>
            <consortium name="The Broad Institute Genome Sequencing Center for Infectious Disease"/>
            <person name="Wu L."/>
            <person name="Ma J."/>
        </authorList>
    </citation>
    <scope>NUCLEOTIDE SEQUENCE [LARGE SCALE GENOMIC DNA]</scope>
    <source>
        <strain evidence="2">CGMCC 1.14966</strain>
    </source>
</reference>
<accession>A0ABQ2AA00</accession>
<evidence type="ECO:0000313" key="1">
    <source>
        <dbReference type="EMBL" id="GGH88902.1"/>
    </source>
</evidence>
<evidence type="ECO:0000313" key="2">
    <source>
        <dbReference type="Proteomes" id="UP000637774"/>
    </source>
</evidence>
<organism evidence="1 2">
    <name type="scientific">Hymenobacter frigidus</name>
    <dbReference type="NCBI Taxonomy" id="1524095"/>
    <lineage>
        <taxon>Bacteria</taxon>
        <taxon>Pseudomonadati</taxon>
        <taxon>Bacteroidota</taxon>
        <taxon>Cytophagia</taxon>
        <taxon>Cytophagales</taxon>
        <taxon>Hymenobacteraceae</taxon>
        <taxon>Hymenobacter</taxon>
    </lineage>
</organism>
<gene>
    <name evidence="1" type="ORF">GCM10011495_31250</name>
</gene>
<keyword evidence="2" id="KW-1185">Reference proteome</keyword>
<protein>
    <submittedName>
        <fullName evidence="1">Uncharacterized protein</fullName>
    </submittedName>
</protein>